<dbReference type="SUPFAM" id="SSF55781">
    <property type="entry name" value="GAF domain-like"/>
    <property type="match status" value="1"/>
</dbReference>
<gene>
    <name evidence="6" type="primary">allR</name>
    <name evidence="6" type="ORF">GCM10022202_17030</name>
</gene>
<reference evidence="7" key="1">
    <citation type="journal article" date="2019" name="Int. J. Syst. Evol. Microbiol.">
        <title>The Global Catalogue of Microorganisms (GCM) 10K type strain sequencing project: providing services to taxonomists for standard genome sequencing and annotation.</title>
        <authorList>
            <consortium name="The Broad Institute Genomics Platform"/>
            <consortium name="The Broad Institute Genome Sequencing Center for Infectious Disease"/>
            <person name="Wu L."/>
            <person name="Ma J."/>
        </authorList>
    </citation>
    <scope>NUCLEOTIDE SEQUENCE [LARGE SCALE GENOMIC DNA]</scope>
    <source>
        <strain evidence="7">JCM 16546</strain>
    </source>
</reference>
<evidence type="ECO:0000259" key="4">
    <source>
        <dbReference type="PROSITE" id="PS51077"/>
    </source>
</evidence>
<evidence type="ECO:0000259" key="5">
    <source>
        <dbReference type="PROSITE" id="PS51078"/>
    </source>
</evidence>
<dbReference type="InterPro" id="IPR014757">
    <property type="entry name" value="Tscrpt_reg_IclR_C"/>
</dbReference>
<name>A0ABP7BD81_9MICO</name>
<proteinExistence type="predicted"/>
<evidence type="ECO:0000313" key="6">
    <source>
        <dbReference type="EMBL" id="GAA3657301.1"/>
    </source>
</evidence>
<dbReference type="Pfam" id="PF09339">
    <property type="entry name" value="HTH_IclR"/>
    <property type="match status" value="1"/>
</dbReference>
<comment type="caution">
    <text evidence="6">The sequence shown here is derived from an EMBL/GenBank/DDBJ whole genome shotgun (WGS) entry which is preliminary data.</text>
</comment>
<dbReference type="Pfam" id="PF01614">
    <property type="entry name" value="IclR_C"/>
    <property type="match status" value="1"/>
</dbReference>
<sequence>MTASGDGGGGAEPQSVKSAARALEIVECVAEAGALSFNDIVARLGLPKSSAHGLLRTLEGEGWLVQESETRRFTLGLKVWQLGQRYDGHRGLAETAKPIMDALARSTGETVQLARLDGVENVYIAISLSPNPMRMASTVGMRLHAHATGIGKALLSTLDPGEARRRLSAVVLPRLTARTVTDPDELMRIVTRTADVGYAVDDEEFVEGCRCVAVPLTAEGETGIAAALSVTLPTQRTPDGWPRSLYAPLAHAAEEIRAAMGL</sequence>
<keyword evidence="2" id="KW-0238">DNA-binding</keyword>
<evidence type="ECO:0000256" key="3">
    <source>
        <dbReference type="ARBA" id="ARBA00023163"/>
    </source>
</evidence>
<dbReference type="InterPro" id="IPR005471">
    <property type="entry name" value="Tscrpt_reg_IclR_N"/>
</dbReference>
<dbReference type="InterPro" id="IPR036390">
    <property type="entry name" value="WH_DNA-bd_sf"/>
</dbReference>
<dbReference type="InterPro" id="IPR036388">
    <property type="entry name" value="WH-like_DNA-bd_sf"/>
</dbReference>
<dbReference type="InterPro" id="IPR050707">
    <property type="entry name" value="HTH_MetabolicPath_Reg"/>
</dbReference>
<keyword evidence="7" id="KW-1185">Reference proteome</keyword>
<evidence type="ECO:0000256" key="2">
    <source>
        <dbReference type="ARBA" id="ARBA00023125"/>
    </source>
</evidence>
<dbReference type="SUPFAM" id="SSF46785">
    <property type="entry name" value="Winged helix' DNA-binding domain"/>
    <property type="match status" value="1"/>
</dbReference>
<dbReference type="Gene3D" id="3.30.450.40">
    <property type="match status" value="1"/>
</dbReference>
<dbReference type="PANTHER" id="PTHR30136:SF24">
    <property type="entry name" value="HTH-TYPE TRANSCRIPTIONAL REPRESSOR ALLR"/>
    <property type="match status" value="1"/>
</dbReference>
<dbReference type="PROSITE" id="PS51077">
    <property type="entry name" value="HTH_ICLR"/>
    <property type="match status" value="1"/>
</dbReference>
<dbReference type="SMART" id="SM00346">
    <property type="entry name" value="HTH_ICLR"/>
    <property type="match status" value="1"/>
</dbReference>
<protein>
    <submittedName>
        <fullName evidence="6">Allantoin degradation transcriptional regulator AllR</fullName>
    </submittedName>
</protein>
<dbReference type="Proteomes" id="UP001410795">
    <property type="component" value="Unassembled WGS sequence"/>
</dbReference>
<dbReference type="PANTHER" id="PTHR30136">
    <property type="entry name" value="HELIX-TURN-HELIX TRANSCRIPTIONAL REGULATOR, ICLR FAMILY"/>
    <property type="match status" value="1"/>
</dbReference>
<dbReference type="PROSITE" id="PS51078">
    <property type="entry name" value="ICLR_ED"/>
    <property type="match status" value="1"/>
</dbReference>
<keyword evidence="3" id="KW-0804">Transcription</keyword>
<evidence type="ECO:0000256" key="1">
    <source>
        <dbReference type="ARBA" id="ARBA00023015"/>
    </source>
</evidence>
<organism evidence="6 7">
    <name type="scientific">Microbacterium marinilacus</name>
    <dbReference type="NCBI Taxonomy" id="415209"/>
    <lineage>
        <taxon>Bacteria</taxon>
        <taxon>Bacillati</taxon>
        <taxon>Actinomycetota</taxon>
        <taxon>Actinomycetes</taxon>
        <taxon>Micrococcales</taxon>
        <taxon>Microbacteriaceae</taxon>
        <taxon>Microbacterium</taxon>
    </lineage>
</organism>
<dbReference type="InterPro" id="IPR029016">
    <property type="entry name" value="GAF-like_dom_sf"/>
</dbReference>
<feature type="domain" description="HTH iclR-type" evidence="4">
    <location>
        <begin position="16"/>
        <end position="77"/>
    </location>
</feature>
<accession>A0ABP7BD81</accession>
<dbReference type="EMBL" id="BAAAYV010000006">
    <property type="protein sequence ID" value="GAA3657301.1"/>
    <property type="molecule type" value="Genomic_DNA"/>
</dbReference>
<keyword evidence="1" id="KW-0805">Transcription regulation</keyword>
<evidence type="ECO:0000313" key="7">
    <source>
        <dbReference type="Proteomes" id="UP001410795"/>
    </source>
</evidence>
<dbReference type="Gene3D" id="1.10.10.10">
    <property type="entry name" value="Winged helix-like DNA-binding domain superfamily/Winged helix DNA-binding domain"/>
    <property type="match status" value="1"/>
</dbReference>
<feature type="domain" description="IclR-ED" evidence="5">
    <location>
        <begin position="78"/>
        <end position="262"/>
    </location>
</feature>